<proteinExistence type="predicted"/>
<evidence type="ECO:0000313" key="1">
    <source>
        <dbReference type="EMBL" id="MDO7019163.1"/>
    </source>
</evidence>
<dbReference type="EMBL" id="JAUPBM010000001">
    <property type="protein sequence ID" value="MDO7019163.1"/>
    <property type="molecule type" value="Genomic_DNA"/>
</dbReference>
<reference evidence="1" key="1">
    <citation type="submission" date="2023-07" db="EMBL/GenBank/DDBJ databases">
        <title>Mucosal microbiota of week-old chicken and adult hens.</title>
        <authorList>
            <person name="Volf J."/>
            <person name="Karasova D."/>
            <person name="Crhanova M."/>
            <person name="Faldynova M."/>
            <person name="Prikrylova H."/>
            <person name="Zeman M."/>
            <person name="Babak V."/>
            <person name="Rajova J."/>
            <person name="Rychlik I."/>
        </authorList>
    </citation>
    <scope>NUCLEOTIDE SEQUENCE</scope>
    <source>
        <strain evidence="1">ET902</strain>
    </source>
</reference>
<accession>A0ABT8YTQ4</accession>
<comment type="caution">
    <text evidence="1">The sequence shown here is derived from an EMBL/GenBank/DDBJ whole genome shotgun (WGS) entry which is preliminary data.</text>
</comment>
<organism evidence="1 2">
    <name type="scientific">Brachyspira innocens</name>
    <dbReference type="NCBI Taxonomy" id="13264"/>
    <lineage>
        <taxon>Bacteria</taxon>
        <taxon>Pseudomonadati</taxon>
        <taxon>Spirochaetota</taxon>
        <taxon>Spirochaetia</taxon>
        <taxon>Brachyspirales</taxon>
        <taxon>Brachyspiraceae</taxon>
        <taxon>Brachyspira</taxon>
    </lineage>
</organism>
<name>A0ABT8YTQ4_9SPIR</name>
<protein>
    <submittedName>
        <fullName evidence="1">Uncharacterized protein</fullName>
    </submittedName>
</protein>
<keyword evidence="2" id="KW-1185">Reference proteome</keyword>
<sequence length="525" mass="57091">MAQTTVQHRKTVRSGSGTVSIGTRFDNMVNIGACRGIGIKETMTSTDIESDNAGVISTLLSAHKAEITFDSLELNLRNYYLARGGIDNLKDYDGYTEAERKYIVESGSYEKGEIIRVPFKNADGSAVEIIKVEKRNSSGNTLIDEAGYEKIDTNGIKIISSKISPDADSLIIHFKQTPPKMVRFTTGGKASTIKPRCLMVVNKDADGKEFRVYIPQASVAGGLEFTLPSDKAQDVWVGKFSFTASIAGGQEAGEQLAWIEDEQATSDIKELLRVKIDADSAETKVSETVNLNIETNAEEIIANVENNEIADIEYADGILNITGKKEGTTNVKITAKREGSEDIVKNIAVKVIEALRMEILEEEKDIKVGEKANITVDTNATEVLTTIEDEEIASIEYADGQLTITAKKAGATTAEIRAKKEGSDDIVKEMIINVIEVLTLEADKETANIMATQSDTIVLTSNADEIIHSIEPTEQVFCEIEYDEISKTFTINALAEGTATLKITAKKAAGQELAKDIVINITPSI</sequence>
<evidence type="ECO:0000313" key="2">
    <source>
        <dbReference type="Proteomes" id="UP001175147"/>
    </source>
</evidence>
<dbReference type="Proteomes" id="UP001175147">
    <property type="component" value="Unassembled WGS sequence"/>
</dbReference>
<gene>
    <name evidence="1" type="ORF">Q5M86_00085</name>
</gene>
<dbReference type="RefSeq" id="WP_304384418.1">
    <property type="nucleotide sequence ID" value="NZ_JAUPBL010000010.1"/>
</dbReference>